<feature type="transmembrane region" description="Helical" evidence="9">
    <location>
        <begin position="182"/>
        <end position="200"/>
    </location>
</feature>
<evidence type="ECO:0000256" key="3">
    <source>
        <dbReference type="ARBA" id="ARBA00022448"/>
    </source>
</evidence>
<dbReference type="GO" id="GO:0005886">
    <property type="term" value="C:plasma membrane"/>
    <property type="evidence" value="ECO:0007669"/>
    <property type="project" value="UniProtKB-SubCell"/>
</dbReference>
<feature type="transmembrane region" description="Helical" evidence="9">
    <location>
        <begin position="440"/>
        <end position="457"/>
    </location>
</feature>
<evidence type="ECO:0000256" key="9">
    <source>
        <dbReference type="SAM" id="Phobius"/>
    </source>
</evidence>
<dbReference type="Proteomes" id="UP000075374">
    <property type="component" value="Unassembled WGS sequence"/>
</dbReference>
<feature type="transmembrane region" description="Helical" evidence="9">
    <location>
        <begin position="62"/>
        <end position="81"/>
    </location>
</feature>
<keyword evidence="5 8" id="KW-0812">Transmembrane</keyword>
<feature type="transmembrane region" description="Helical" evidence="9">
    <location>
        <begin position="142"/>
        <end position="161"/>
    </location>
</feature>
<gene>
    <name evidence="10" type="primary">adeQ</name>
    <name evidence="10" type="ORF">CLCOL_13490</name>
</gene>
<name>A0A151AMQ1_9CLOT</name>
<evidence type="ECO:0000256" key="4">
    <source>
        <dbReference type="ARBA" id="ARBA00022475"/>
    </source>
</evidence>
<feature type="transmembrane region" description="Helical" evidence="9">
    <location>
        <begin position="32"/>
        <end position="50"/>
    </location>
</feature>
<keyword evidence="11" id="KW-1185">Reference proteome</keyword>
<dbReference type="PATRIC" id="fig|1121305.3.peg.1353"/>
<proteinExistence type="inferred from homology"/>
<evidence type="ECO:0000256" key="2">
    <source>
        <dbReference type="ARBA" id="ARBA00005697"/>
    </source>
</evidence>
<evidence type="ECO:0000256" key="6">
    <source>
        <dbReference type="ARBA" id="ARBA00022989"/>
    </source>
</evidence>
<evidence type="ECO:0000256" key="7">
    <source>
        <dbReference type="ARBA" id="ARBA00023136"/>
    </source>
</evidence>
<accession>A0A151AMQ1</accession>
<evidence type="ECO:0000256" key="8">
    <source>
        <dbReference type="PIRNR" id="PIRNR005353"/>
    </source>
</evidence>
<feature type="transmembrane region" description="Helical" evidence="9">
    <location>
        <begin position="407"/>
        <end position="434"/>
    </location>
</feature>
<feature type="transmembrane region" description="Helical" evidence="9">
    <location>
        <begin position="206"/>
        <end position="224"/>
    </location>
</feature>
<dbReference type="Pfam" id="PF00860">
    <property type="entry name" value="Xan_ur_permease"/>
    <property type="match status" value="1"/>
</dbReference>
<dbReference type="STRING" id="1121305.CLCOL_13490"/>
<dbReference type="AlphaFoldDB" id="A0A151AMQ1"/>
<comment type="subcellular location">
    <subcellularLocation>
        <location evidence="1 8">Cell membrane</location>
        <topology evidence="1 8">Multi-pass membrane protein</topology>
    </subcellularLocation>
</comment>
<sequence>MNGNTEIVNTKEGFLEKFFKLKDSNTNVKTEMVAGLTTFLTMAYIIAVNPSFLSTTGMPKEAILTATCLSAGITTILMGIYANLPFALASGMGLNAFFAFSVCGTMKIPWQIALTAVFAEGIIFIILSVTNVRELVVNSIPITLKIAVSGGIGLFIALVGLEGAKIVVNEDSTLVTLGTFRDPRAVIAVIGIVIIGVLVYKKVKGAMLWGILACTVLSWIYALIIGPAKAAELYEIYLPSEIFAFHGIGPIAGKLDFSVFTYGEGIFTFISVLLTFLFVDFFDTVGTLVGVASKVNMIDKSGKVLRANRALLVDAIGTTMGALMGVSTVTTYVESSAGVAEGGRTGLTAVTTGILFILSMFLAPIFIAIPSCATAPALVIVGLFMMQNITQIDFYDYAEAIPAFLTIILMPLTYSIATGLMFGVIAYVIFNLFAKKANNISPTIYILALIFIIKLAVT</sequence>
<dbReference type="InterPro" id="IPR026033">
    <property type="entry name" value="Azg-like_bact_archaea"/>
</dbReference>
<protein>
    <submittedName>
        <fullName evidence="10">Adenine permease AdeQ</fullName>
    </submittedName>
</protein>
<dbReference type="PANTHER" id="PTHR43337">
    <property type="entry name" value="XANTHINE/URACIL PERMEASE C887.17-RELATED"/>
    <property type="match status" value="1"/>
</dbReference>
<dbReference type="InterPro" id="IPR045018">
    <property type="entry name" value="Azg-like"/>
</dbReference>
<keyword evidence="6 8" id="KW-1133">Transmembrane helix</keyword>
<evidence type="ECO:0000256" key="1">
    <source>
        <dbReference type="ARBA" id="ARBA00004651"/>
    </source>
</evidence>
<feature type="transmembrane region" description="Helical" evidence="9">
    <location>
        <begin position="265"/>
        <end position="291"/>
    </location>
</feature>
<keyword evidence="3 8" id="KW-0813">Transport</keyword>
<dbReference type="GO" id="GO:0005345">
    <property type="term" value="F:purine nucleobase transmembrane transporter activity"/>
    <property type="evidence" value="ECO:0007669"/>
    <property type="project" value="TreeGrafter"/>
</dbReference>
<dbReference type="PANTHER" id="PTHR43337:SF1">
    <property type="entry name" value="XANTHINE_URACIL PERMEASE C887.17-RELATED"/>
    <property type="match status" value="1"/>
</dbReference>
<comment type="similarity">
    <text evidence="2 8">Belongs to the nucleobase:cation symporter-2 (NCS2) (TC 2.A.40) family. Azg-like subfamily.</text>
</comment>
<dbReference type="PIRSF" id="PIRSF005353">
    <property type="entry name" value="PbuG"/>
    <property type="match status" value="1"/>
</dbReference>
<dbReference type="InterPro" id="IPR006043">
    <property type="entry name" value="NCS2"/>
</dbReference>
<feature type="transmembrane region" description="Helical" evidence="9">
    <location>
        <begin position="353"/>
        <end position="386"/>
    </location>
</feature>
<organism evidence="10 11">
    <name type="scientific">Clostridium colicanis DSM 13634</name>
    <dbReference type="NCBI Taxonomy" id="1121305"/>
    <lineage>
        <taxon>Bacteria</taxon>
        <taxon>Bacillati</taxon>
        <taxon>Bacillota</taxon>
        <taxon>Clostridia</taxon>
        <taxon>Eubacteriales</taxon>
        <taxon>Clostridiaceae</taxon>
        <taxon>Clostridium</taxon>
    </lineage>
</organism>
<keyword evidence="4 8" id="KW-1003">Cell membrane</keyword>
<evidence type="ECO:0000256" key="5">
    <source>
        <dbReference type="ARBA" id="ARBA00022692"/>
    </source>
</evidence>
<comment type="caution">
    <text evidence="10">The sequence shown here is derived from an EMBL/GenBank/DDBJ whole genome shotgun (WGS) entry which is preliminary data.</text>
</comment>
<dbReference type="EMBL" id="LTBB01000006">
    <property type="protein sequence ID" value="KYH28909.1"/>
    <property type="molecule type" value="Genomic_DNA"/>
</dbReference>
<evidence type="ECO:0000313" key="11">
    <source>
        <dbReference type="Proteomes" id="UP000075374"/>
    </source>
</evidence>
<reference evidence="10 11" key="1">
    <citation type="submission" date="2016-02" db="EMBL/GenBank/DDBJ databases">
        <title>Genome sequence of Clostridium colicanis DSM 13634.</title>
        <authorList>
            <person name="Poehlein A."/>
            <person name="Daniel R."/>
        </authorList>
    </citation>
    <scope>NUCLEOTIDE SEQUENCE [LARGE SCALE GENOMIC DNA]</scope>
    <source>
        <strain evidence="10 11">DSM 13634</strain>
    </source>
</reference>
<feature type="transmembrane region" description="Helical" evidence="9">
    <location>
        <begin position="311"/>
        <end position="333"/>
    </location>
</feature>
<evidence type="ECO:0000313" key="10">
    <source>
        <dbReference type="EMBL" id="KYH28909.1"/>
    </source>
</evidence>
<feature type="transmembrane region" description="Helical" evidence="9">
    <location>
        <begin position="112"/>
        <end position="130"/>
    </location>
</feature>
<keyword evidence="7 8" id="KW-0472">Membrane</keyword>